<gene>
    <name evidence="1" type="ORF">PG994_007043</name>
</gene>
<dbReference type="Proteomes" id="UP001480595">
    <property type="component" value="Unassembled WGS sequence"/>
</dbReference>
<accession>A0ABR1UZQ6</accession>
<dbReference type="GeneID" id="92091515"/>
<name>A0ABR1UZQ6_9PEZI</name>
<reference evidence="1 2" key="1">
    <citation type="submission" date="2023-01" db="EMBL/GenBank/DDBJ databases">
        <title>Analysis of 21 Apiospora genomes using comparative genomics revels a genus with tremendous synthesis potential of carbohydrate active enzymes and secondary metabolites.</title>
        <authorList>
            <person name="Sorensen T."/>
        </authorList>
    </citation>
    <scope>NUCLEOTIDE SEQUENCE [LARGE SCALE GENOMIC DNA]</scope>
    <source>
        <strain evidence="1 2">CBS 135458</strain>
    </source>
</reference>
<evidence type="ECO:0000313" key="2">
    <source>
        <dbReference type="Proteomes" id="UP001480595"/>
    </source>
</evidence>
<dbReference type="EMBL" id="JAQQWL010000007">
    <property type="protein sequence ID" value="KAK8064405.1"/>
    <property type="molecule type" value="Genomic_DNA"/>
</dbReference>
<sequence length="80" mass="8906">MHRKITGALKNLSGVVELVAINIEAKVTVDTKDCVGPESIDHLAWRRLWTQAIQDYRILMSAMARSQVRVLEFGGPSARS</sequence>
<evidence type="ECO:0000313" key="1">
    <source>
        <dbReference type="EMBL" id="KAK8064405.1"/>
    </source>
</evidence>
<dbReference type="RefSeq" id="XP_066715394.1">
    <property type="nucleotide sequence ID" value="XM_066858452.1"/>
</dbReference>
<comment type="caution">
    <text evidence="1">The sequence shown here is derived from an EMBL/GenBank/DDBJ whole genome shotgun (WGS) entry which is preliminary data.</text>
</comment>
<protein>
    <submittedName>
        <fullName evidence="1">Uncharacterized protein</fullName>
    </submittedName>
</protein>
<organism evidence="1 2">
    <name type="scientific">Apiospora phragmitis</name>
    <dbReference type="NCBI Taxonomy" id="2905665"/>
    <lineage>
        <taxon>Eukaryota</taxon>
        <taxon>Fungi</taxon>
        <taxon>Dikarya</taxon>
        <taxon>Ascomycota</taxon>
        <taxon>Pezizomycotina</taxon>
        <taxon>Sordariomycetes</taxon>
        <taxon>Xylariomycetidae</taxon>
        <taxon>Amphisphaeriales</taxon>
        <taxon>Apiosporaceae</taxon>
        <taxon>Apiospora</taxon>
    </lineage>
</organism>
<proteinExistence type="predicted"/>
<keyword evidence="2" id="KW-1185">Reference proteome</keyword>